<gene>
    <name evidence="1" type="ORF">A2V54_02790</name>
</gene>
<dbReference type="SUPFAM" id="SSF48208">
    <property type="entry name" value="Six-hairpin glycosidases"/>
    <property type="match status" value="1"/>
</dbReference>
<protein>
    <submittedName>
        <fullName evidence="1">Uncharacterized protein</fullName>
    </submittedName>
</protein>
<evidence type="ECO:0000313" key="1">
    <source>
        <dbReference type="EMBL" id="OGC44996.1"/>
    </source>
</evidence>
<dbReference type="GO" id="GO:0005975">
    <property type="term" value="P:carbohydrate metabolic process"/>
    <property type="evidence" value="ECO:0007669"/>
    <property type="project" value="InterPro"/>
</dbReference>
<dbReference type="Proteomes" id="UP000176583">
    <property type="component" value="Unassembled WGS sequence"/>
</dbReference>
<dbReference type="Gene3D" id="1.50.10.10">
    <property type="match status" value="1"/>
</dbReference>
<evidence type="ECO:0000313" key="2">
    <source>
        <dbReference type="Proteomes" id="UP000176583"/>
    </source>
</evidence>
<accession>A0A1F4UJ97</accession>
<dbReference type="EMBL" id="MEUW01000001">
    <property type="protein sequence ID" value="OGC44996.1"/>
    <property type="molecule type" value="Genomic_DNA"/>
</dbReference>
<name>A0A1F4UJ97_UNCKA</name>
<dbReference type="AlphaFoldDB" id="A0A1F4UJ97"/>
<dbReference type="InterPro" id="IPR008928">
    <property type="entry name" value="6-hairpin_glycosidase_sf"/>
</dbReference>
<comment type="caution">
    <text evidence="1">The sequence shown here is derived from an EMBL/GenBank/DDBJ whole genome shotgun (WGS) entry which is preliminary data.</text>
</comment>
<sequence>MSGDEIRKAEEIAKRDLRACYENEGIIAGRHHFTDYWARDGLFAALGSLAIGDEEIVRKEIELFFSHQRADGLIPYRIMRGPVSIGKYLGRTTRVYENPRPTYRLRGIGAEVLDGTTLSLLILGELAERGWREASKFAKPVEKALAYLEGREKDGLLQDGLMAEWNDSTYKRGALLYSNAIYWRALGSLASLEGIGLLSRENLLAKQKFLARRIRDKLWNGRFFSDWYDWKRQDYFNSFCNLLLVAWGFTTDEEAEKILSEAEKSQISFTVENVAPWYPWWRVDVTNRIIGLPDYHNALLWWQPGIAYAVALAHEGRKSEARQQMLLMSRQALKYGGFYECYERTGLPVKRLVYKAERPFAWAAGMFLWAVD</sequence>
<organism evidence="1 2">
    <name type="scientific">candidate division WWE3 bacterium RBG_19FT_COMBO_53_11</name>
    <dbReference type="NCBI Taxonomy" id="1802613"/>
    <lineage>
        <taxon>Bacteria</taxon>
        <taxon>Katanobacteria</taxon>
    </lineage>
</organism>
<reference evidence="1 2" key="1">
    <citation type="journal article" date="2016" name="Nat. Commun.">
        <title>Thousands of microbial genomes shed light on interconnected biogeochemical processes in an aquifer system.</title>
        <authorList>
            <person name="Anantharaman K."/>
            <person name="Brown C.T."/>
            <person name="Hug L.A."/>
            <person name="Sharon I."/>
            <person name="Castelle C.J."/>
            <person name="Probst A.J."/>
            <person name="Thomas B.C."/>
            <person name="Singh A."/>
            <person name="Wilkins M.J."/>
            <person name="Karaoz U."/>
            <person name="Brodie E.L."/>
            <person name="Williams K.H."/>
            <person name="Hubbard S.S."/>
            <person name="Banfield J.F."/>
        </authorList>
    </citation>
    <scope>NUCLEOTIDE SEQUENCE [LARGE SCALE GENOMIC DNA]</scope>
</reference>
<dbReference type="STRING" id="1802613.A2V54_02790"/>
<proteinExistence type="predicted"/>
<dbReference type="InterPro" id="IPR012341">
    <property type="entry name" value="6hp_glycosidase-like_sf"/>
</dbReference>